<feature type="compositionally biased region" description="Basic and acidic residues" evidence="2">
    <location>
        <begin position="172"/>
        <end position="181"/>
    </location>
</feature>
<dbReference type="Ensembl" id="ENSPSTT00000007402.1">
    <property type="protein sequence ID" value="ENSPSTP00000007051.1"/>
    <property type="gene ID" value="ENSPSTG00000004995.1"/>
</dbReference>
<evidence type="ECO:0000313" key="4">
    <source>
        <dbReference type="Proteomes" id="UP000694428"/>
    </source>
</evidence>
<protein>
    <submittedName>
        <fullName evidence="3">Coiled-coil domain containing 27</fullName>
    </submittedName>
</protein>
<evidence type="ECO:0000313" key="3">
    <source>
        <dbReference type="Ensembl" id="ENSPSTP00000007051.1"/>
    </source>
</evidence>
<evidence type="ECO:0000256" key="1">
    <source>
        <dbReference type="SAM" id="Coils"/>
    </source>
</evidence>
<feature type="region of interest" description="Disordered" evidence="2">
    <location>
        <begin position="27"/>
        <end position="121"/>
    </location>
</feature>
<dbReference type="PANTHER" id="PTHR18853:SF9">
    <property type="entry name" value="COILED-COIL DOMAIN-CONTAINING PROTEIN 27"/>
    <property type="match status" value="1"/>
</dbReference>
<feature type="coiled-coil region" evidence="1">
    <location>
        <begin position="411"/>
        <end position="443"/>
    </location>
</feature>
<feature type="region of interest" description="Disordered" evidence="2">
    <location>
        <begin position="138"/>
        <end position="181"/>
    </location>
</feature>
<feature type="coiled-coil region" evidence="1">
    <location>
        <begin position="222"/>
        <end position="357"/>
    </location>
</feature>
<keyword evidence="1" id="KW-0175">Coiled coil</keyword>
<dbReference type="InterPro" id="IPR052642">
    <property type="entry name" value="CC-FHA_domain"/>
</dbReference>
<name>A0A8C9EWR3_PAVCR</name>
<keyword evidence="4" id="KW-1185">Reference proteome</keyword>
<proteinExistence type="predicted"/>
<reference evidence="3" key="1">
    <citation type="submission" date="2025-08" db="UniProtKB">
        <authorList>
            <consortium name="Ensembl"/>
        </authorList>
    </citation>
    <scope>IDENTIFICATION</scope>
</reference>
<dbReference type="Proteomes" id="UP000694428">
    <property type="component" value="Unplaced"/>
</dbReference>
<organism evidence="3 4">
    <name type="scientific">Pavo cristatus</name>
    <name type="common">Indian peafowl</name>
    <name type="synonym">Blue peafowl</name>
    <dbReference type="NCBI Taxonomy" id="9049"/>
    <lineage>
        <taxon>Eukaryota</taxon>
        <taxon>Metazoa</taxon>
        <taxon>Chordata</taxon>
        <taxon>Craniata</taxon>
        <taxon>Vertebrata</taxon>
        <taxon>Euteleostomi</taxon>
        <taxon>Archelosauria</taxon>
        <taxon>Archosauria</taxon>
        <taxon>Dinosauria</taxon>
        <taxon>Saurischia</taxon>
        <taxon>Theropoda</taxon>
        <taxon>Coelurosauria</taxon>
        <taxon>Aves</taxon>
        <taxon>Neognathae</taxon>
        <taxon>Galloanserae</taxon>
        <taxon>Galliformes</taxon>
        <taxon>Phasianidae</taxon>
        <taxon>Phasianinae</taxon>
        <taxon>Pavo</taxon>
    </lineage>
</organism>
<dbReference type="AlphaFoldDB" id="A0A8C9EWR3"/>
<sequence>MAGSCTYSTQTEKADIRASVLSNHAQRLLPAAHGGASRRQKASPGSDLPIPEVIAAASGRGTPLPSNSAPPPGAAPMGSRGQPGPCRQPRAPCAAQGPRSSSCSPPGSEPAGPLGLAPEPRHDELCIPAPLRAPCPGICDRATSPDPPDLQSGHRPARGQSGKEGPPGQHRPAGDPYERHSDNVPWYIRTINEKEVCLVTLVEEIDRLAQYKGECAQKDVVIANLLREVESLKKQLELLKDGADTEVHRETKQGSSSEEATEVLNEANALGAIREQAEAEKQALMAQLTAFQKAHEELCAELQKAEDDYNMATGAMCSLQRQLEIQESQLRRAKSENERLQKEIRGRENQLQAMSAKFGNLREERKHEEMMAAMEKENCSLRQVVTEQQSKLGEQMELISGLQGTAWQLQAEALTNQYHIQKQQRAQEEMQSQAEMLQHAELQTRVALERVTSKFERFRSKIIQATFSTAGIKAPQAELSDEEVLEAMQKIINERTEFHQMLKQKGIKVPSLTNIDTFASSPGNSKGRR</sequence>
<accession>A0A8C9EWR3</accession>
<reference evidence="3" key="2">
    <citation type="submission" date="2025-09" db="UniProtKB">
        <authorList>
            <consortium name="Ensembl"/>
        </authorList>
    </citation>
    <scope>IDENTIFICATION</scope>
</reference>
<evidence type="ECO:0000256" key="2">
    <source>
        <dbReference type="SAM" id="MobiDB-lite"/>
    </source>
</evidence>
<feature type="compositionally biased region" description="Low complexity" evidence="2">
    <location>
        <begin position="97"/>
        <end position="113"/>
    </location>
</feature>
<dbReference type="PANTHER" id="PTHR18853">
    <property type="entry name" value="FORKHEAD-ASSOCIATED DOMAIN-CONTAINING PROTEIN 1-RELATED"/>
    <property type="match status" value="1"/>
</dbReference>